<dbReference type="AlphaFoldDB" id="A0A1V9Y4W1"/>
<dbReference type="Proteomes" id="UP000243217">
    <property type="component" value="Unassembled WGS sequence"/>
</dbReference>
<feature type="non-terminal residue" evidence="15">
    <location>
        <position position="473"/>
    </location>
</feature>
<comment type="subcellular location">
    <subcellularLocation>
        <location evidence="1">Membrane</location>
        <topology evidence="1">Multi-pass membrane protein</topology>
    </subcellularLocation>
</comment>
<feature type="transmembrane region" description="Helical" evidence="13">
    <location>
        <begin position="143"/>
        <end position="161"/>
    </location>
</feature>
<evidence type="ECO:0000313" key="16">
    <source>
        <dbReference type="Proteomes" id="UP000243217"/>
    </source>
</evidence>
<gene>
    <name evidence="15" type="ORF">THRCLA_11932</name>
</gene>
<feature type="transmembrane region" description="Helical" evidence="13">
    <location>
        <begin position="313"/>
        <end position="334"/>
    </location>
</feature>
<evidence type="ECO:0000256" key="2">
    <source>
        <dbReference type="ARBA" id="ARBA00022448"/>
    </source>
</evidence>
<dbReference type="PRINTS" id="PR00169">
    <property type="entry name" value="KCHANNEL"/>
</dbReference>
<feature type="region of interest" description="Disordered" evidence="12">
    <location>
        <begin position="50"/>
        <end position="69"/>
    </location>
</feature>
<feature type="domain" description="Ion transport" evidence="14">
    <location>
        <begin position="114"/>
        <end position="345"/>
    </location>
</feature>
<dbReference type="PANTHER" id="PTHR11537">
    <property type="entry name" value="VOLTAGE-GATED POTASSIUM CHANNEL"/>
    <property type="match status" value="1"/>
</dbReference>
<dbReference type="STRING" id="74557.A0A1V9Y4W1"/>
<keyword evidence="11" id="KW-0407">Ion channel</keyword>
<keyword evidence="7" id="KW-0630">Potassium</keyword>
<evidence type="ECO:0000256" key="5">
    <source>
        <dbReference type="ARBA" id="ARBA00022826"/>
    </source>
</evidence>
<dbReference type="GO" id="GO:0001508">
    <property type="term" value="P:action potential"/>
    <property type="evidence" value="ECO:0007669"/>
    <property type="project" value="TreeGrafter"/>
</dbReference>
<evidence type="ECO:0000256" key="1">
    <source>
        <dbReference type="ARBA" id="ARBA00004141"/>
    </source>
</evidence>
<sequence length="473" mass="53147">MCSNGLSSGAADVLDITPTALALSRALERACRKQKVSLCLLSCSNLHPEGHRPRDPLSHKVSSRLKKNSFRPQSLNQRYPSLRKLSLTRGGPSKRLQIWLIFQDPSSSRLASIVSITLITAVISATLVFILQTEPAMAPYAQTLTTIEAICVAAFTIDFVVRFCFDFLNVVDFASIVPFYLELILSKRSISSIGALRTLRLLRVTRVFRLSRYTSTLQMFGHAIQHSFQALFILLVLTTFAMIVFSSALYTAESTESGCIPPEYSYQCNPQQIPPPPDPCCEPSPIAATFWWAIVTMMTVGYGDEVPVTPCGYAIASFALMSGILILALPTSVIGSNFQRLTRAEQNEAKQLLWHVKQSRNFKVQEQEIHNILVAHGWTSREKKLLDMSELIRIYDPQSEQALSNLAMEKFECDLQMLHELRPIQNRPLTIQQCAINAQLARFHDTLDQMVQYRLLESEARLEAKIHAIKNKI</sequence>
<dbReference type="Pfam" id="PF00520">
    <property type="entry name" value="Ion_trans"/>
    <property type="match status" value="1"/>
</dbReference>
<evidence type="ECO:0000256" key="6">
    <source>
        <dbReference type="ARBA" id="ARBA00022882"/>
    </source>
</evidence>
<feature type="transmembrane region" description="Helical" evidence="13">
    <location>
        <begin position="110"/>
        <end position="131"/>
    </location>
</feature>
<dbReference type="Gene3D" id="1.10.287.70">
    <property type="match status" value="1"/>
</dbReference>
<keyword evidence="3" id="KW-0633">Potassium transport</keyword>
<keyword evidence="8 13" id="KW-1133">Transmembrane helix</keyword>
<evidence type="ECO:0000256" key="4">
    <source>
        <dbReference type="ARBA" id="ARBA00022692"/>
    </source>
</evidence>
<dbReference type="InterPro" id="IPR028325">
    <property type="entry name" value="VG_K_chnl"/>
</dbReference>
<keyword evidence="5" id="KW-0631">Potassium channel</keyword>
<evidence type="ECO:0000259" key="14">
    <source>
        <dbReference type="Pfam" id="PF00520"/>
    </source>
</evidence>
<accession>A0A1V9Y4W1</accession>
<dbReference type="EMBL" id="JNBS01005125">
    <property type="protein sequence ID" value="OQR80754.1"/>
    <property type="molecule type" value="Genomic_DNA"/>
</dbReference>
<evidence type="ECO:0000256" key="12">
    <source>
        <dbReference type="SAM" id="MobiDB-lite"/>
    </source>
</evidence>
<dbReference type="InterPro" id="IPR005821">
    <property type="entry name" value="Ion_trans_dom"/>
</dbReference>
<dbReference type="PANTHER" id="PTHR11537:SF254">
    <property type="entry name" value="POTASSIUM VOLTAGE-GATED CHANNEL PROTEIN SHAB"/>
    <property type="match status" value="1"/>
</dbReference>
<evidence type="ECO:0000256" key="9">
    <source>
        <dbReference type="ARBA" id="ARBA00023065"/>
    </source>
</evidence>
<proteinExistence type="predicted"/>
<dbReference type="GO" id="GO:0005249">
    <property type="term" value="F:voltage-gated potassium channel activity"/>
    <property type="evidence" value="ECO:0007669"/>
    <property type="project" value="InterPro"/>
</dbReference>
<evidence type="ECO:0000256" key="3">
    <source>
        <dbReference type="ARBA" id="ARBA00022538"/>
    </source>
</evidence>
<keyword evidence="10 13" id="KW-0472">Membrane</keyword>
<feature type="transmembrane region" description="Helical" evidence="13">
    <location>
        <begin position="228"/>
        <end position="250"/>
    </location>
</feature>
<evidence type="ECO:0000313" key="15">
    <source>
        <dbReference type="EMBL" id="OQR80754.1"/>
    </source>
</evidence>
<protein>
    <submittedName>
        <fullName evidence="15">Voltage-gated Ion Channel (VIC) Superfamily</fullName>
    </submittedName>
</protein>
<keyword evidence="16" id="KW-1185">Reference proteome</keyword>
<keyword evidence="6" id="KW-0851">Voltage-gated channel</keyword>
<evidence type="ECO:0000256" key="8">
    <source>
        <dbReference type="ARBA" id="ARBA00022989"/>
    </source>
</evidence>
<name>A0A1V9Y4W1_9STRA</name>
<comment type="caution">
    <text evidence="15">The sequence shown here is derived from an EMBL/GenBank/DDBJ whole genome shotgun (WGS) entry which is preliminary data.</text>
</comment>
<dbReference type="GO" id="GO:0008076">
    <property type="term" value="C:voltage-gated potassium channel complex"/>
    <property type="evidence" value="ECO:0007669"/>
    <property type="project" value="InterPro"/>
</dbReference>
<dbReference type="OrthoDB" id="415460at2759"/>
<evidence type="ECO:0000256" key="7">
    <source>
        <dbReference type="ARBA" id="ARBA00022958"/>
    </source>
</evidence>
<keyword evidence="4 13" id="KW-0812">Transmembrane</keyword>
<reference evidence="15 16" key="1">
    <citation type="journal article" date="2014" name="Genome Biol. Evol.">
        <title>The secreted proteins of Achlya hypogyna and Thraustotheca clavata identify the ancestral oomycete secretome and reveal gene acquisitions by horizontal gene transfer.</title>
        <authorList>
            <person name="Misner I."/>
            <person name="Blouin N."/>
            <person name="Leonard G."/>
            <person name="Richards T.A."/>
            <person name="Lane C.E."/>
        </authorList>
    </citation>
    <scope>NUCLEOTIDE SEQUENCE [LARGE SCALE GENOMIC DNA]</scope>
    <source>
        <strain evidence="15 16">ATCC 34112</strain>
    </source>
</reference>
<evidence type="ECO:0000256" key="13">
    <source>
        <dbReference type="SAM" id="Phobius"/>
    </source>
</evidence>
<organism evidence="15 16">
    <name type="scientific">Thraustotheca clavata</name>
    <dbReference type="NCBI Taxonomy" id="74557"/>
    <lineage>
        <taxon>Eukaryota</taxon>
        <taxon>Sar</taxon>
        <taxon>Stramenopiles</taxon>
        <taxon>Oomycota</taxon>
        <taxon>Saprolegniomycetes</taxon>
        <taxon>Saprolegniales</taxon>
        <taxon>Achlyaceae</taxon>
        <taxon>Thraustotheca</taxon>
    </lineage>
</organism>
<keyword evidence="2" id="KW-0813">Transport</keyword>
<dbReference type="Gene3D" id="1.20.120.350">
    <property type="entry name" value="Voltage-gated potassium channels. Chain C"/>
    <property type="match status" value="1"/>
</dbReference>
<evidence type="ECO:0000256" key="11">
    <source>
        <dbReference type="ARBA" id="ARBA00023303"/>
    </source>
</evidence>
<keyword evidence="9" id="KW-0406">Ion transport</keyword>
<dbReference type="InterPro" id="IPR027359">
    <property type="entry name" value="Volt_channel_dom_sf"/>
</dbReference>
<evidence type="ECO:0000256" key="10">
    <source>
        <dbReference type="ARBA" id="ARBA00023136"/>
    </source>
</evidence>
<dbReference type="SUPFAM" id="SSF81324">
    <property type="entry name" value="Voltage-gated potassium channels"/>
    <property type="match status" value="1"/>
</dbReference>